<sequence>MSTDPAVKTEEDQLFDILNLSPPESFGRQNQTLGFESPPEFGFEEYEIAQSQQRQQHQQQPQLPLHQSFQQPLSQQPINQHQHHNHNQQQLNLRQQQTPQQQFQSYPYELPTFNIVSQDSTNSLFEDSPQTQASSVSSNTSPSATGVVAPLGSMGSMGSMGPTAAPAPTAPALHTFSINANNGQSLNSNNLQQLNTSLAPPGSHSRTGSFTATSVYSDLSSNANSPYIDAQSHFSSTYGQPPGAGSSFLGGFDSEIALGGSISSTDLTSLGYEQQYRPMSLNLPSQDLPAQPQGSQFQPQQASLQPLQSQQSILSESNLSSFSPSISIDAAPEDDDQLHRTPSLFSNSSHNSSLNNSPSGANLQTSTSLAPGGGTSNSHPPTSPGSLSDYSESLRPQEFSSMKRGRKAAHSAKSSVSHSRSRSRSPANFSDADDYEDYEEEGEESGAPSTREKMLELASPNQVSRRTQKHPSVFACHLCEKRFTRPYNLKSHLRTHTDERPFICNVCGKAFARQHDRKRHEDLHTGEKKFQCKGLLKDGSPYGCGRKFARADALRRHFQTETGKECIRLLVEEDERDRDDPFKGEGGFLSPTTAMTSVNTPPPQVEISPPE</sequence>
<dbReference type="PANTHER" id="PTHR24388">
    <property type="entry name" value="ZINC FINGER PROTEIN"/>
    <property type="match status" value="1"/>
</dbReference>
<dbReference type="InterPro" id="IPR050527">
    <property type="entry name" value="Snail/Krueppel_Znf"/>
</dbReference>
<dbReference type="InterPro" id="IPR013087">
    <property type="entry name" value="Znf_C2H2_type"/>
</dbReference>
<feature type="compositionally biased region" description="Low complexity" evidence="8">
    <location>
        <begin position="134"/>
        <end position="143"/>
    </location>
</feature>
<feature type="compositionally biased region" description="Polar residues" evidence="8">
    <location>
        <begin position="376"/>
        <end position="391"/>
    </location>
</feature>
<feature type="compositionally biased region" description="Polar residues" evidence="8">
    <location>
        <begin position="122"/>
        <end position="133"/>
    </location>
</feature>
<feature type="compositionally biased region" description="Low complexity" evidence="8">
    <location>
        <begin position="87"/>
        <end position="102"/>
    </location>
</feature>
<proteinExistence type="predicted"/>
<dbReference type="Pfam" id="PF00096">
    <property type="entry name" value="zf-C2H2"/>
    <property type="match status" value="2"/>
</dbReference>
<feature type="region of interest" description="Disordered" evidence="8">
    <location>
        <begin position="122"/>
        <end position="150"/>
    </location>
</feature>
<feature type="region of interest" description="Disordered" evidence="8">
    <location>
        <begin position="282"/>
        <end position="468"/>
    </location>
</feature>
<feature type="domain" description="C2H2-type" evidence="9">
    <location>
        <begin position="502"/>
        <end position="529"/>
    </location>
</feature>
<evidence type="ECO:0000313" key="11">
    <source>
        <dbReference type="Proteomes" id="UP001497600"/>
    </source>
</evidence>
<feature type="compositionally biased region" description="Pro residues" evidence="8">
    <location>
        <begin position="600"/>
        <end position="611"/>
    </location>
</feature>
<keyword evidence="5" id="KW-0862">Zinc</keyword>
<feature type="domain" description="C2H2-type" evidence="9">
    <location>
        <begin position="474"/>
        <end position="501"/>
    </location>
</feature>
<feature type="compositionally biased region" description="Polar residues" evidence="8">
    <location>
        <begin position="590"/>
        <end position="599"/>
    </location>
</feature>
<evidence type="ECO:0000256" key="1">
    <source>
        <dbReference type="ARBA" id="ARBA00004123"/>
    </source>
</evidence>
<protein>
    <submittedName>
        <fullName evidence="10">Transcriptional regulator Crz1p</fullName>
    </submittedName>
</protein>
<feature type="compositionally biased region" description="Acidic residues" evidence="8">
    <location>
        <begin position="431"/>
        <end position="444"/>
    </location>
</feature>
<feature type="compositionally biased region" description="Low complexity" evidence="8">
    <location>
        <begin position="342"/>
        <end position="359"/>
    </location>
</feature>
<evidence type="ECO:0000256" key="2">
    <source>
        <dbReference type="ARBA" id="ARBA00022723"/>
    </source>
</evidence>
<organism evidence="10 11">
    <name type="scientific">[Candida] anglica</name>
    <dbReference type="NCBI Taxonomy" id="148631"/>
    <lineage>
        <taxon>Eukaryota</taxon>
        <taxon>Fungi</taxon>
        <taxon>Dikarya</taxon>
        <taxon>Ascomycota</taxon>
        <taxon>Saccharomycotina</taxon>
        <taxon>Pichiomycetes</taxon>
        <taxon>Debaryomycetaceae</taxon>
        <taxon>Kurtzmaniella</taxon>
    </lineage>
</organism>
<reference evidence="10 11" key="1">
    <citation type="submission" date="2024-01" db="EMBL/GenBank/DDBJ databases">
        <authorList>
            <consortium name="Genoscope - CEA"/>
            <person name="William W."/>
        </authorList>
    </citation>
    <scope>NUCLEOTIDE SEQUENCE [LARGE SCALE GENOMIC DNA]</scope>
    <source>
        <strain evidence="10 11">29B2s-10</strain>
    </source>
</reference>
<feature type="domain" description="C2H2-type" evidence="9">
    <location>
        <begin position="530"/>
        <end position="566"/>
    </location>
</feature>
<evidence type="ECO:0000256" key="7">
    <source>
        <dbReference type="PROSITE-ProRule" id="PRU00042"/>
    </source>
</evidence>
<evidence type="ECO:0000259" key="9">
    <source>
        <dbReference type="PROSITE" id="PS50157"/>
    </source>
</evidence>
<dbReference type="PROSITE" id="PS50157">
    <property type="entry name" value="ZINC_FINGER_C2H2_2"/>
    <property type="match status" value="3"/>
</dbReference>
<keyword evidence="3" id="KW-0677">Repeat</keyword>
<evidence type="ECO:0000256" key="4">
    <source>
        <dbReference type="ARBA" id="ARBA00022771"/>
    </source>
</evidence>
<dbReference type="PANTHER" id="PTHR24388:SF54">
    <property type="entry name" value="PROTEIN ESCARGOT"/>
    <property type="match status" value="1"/>
</dbReference>
<dbReference type="SUPFAM" id="SSF57667">
    <property type="entry name" value="beta-beta-alpha zinc fingers"/>
    <property type="match status" value="1"/>
</dbReference>
<evidence type="ECO:0000256" key="6">
    <source>
        <dbReference type="ARBA" id="ARBA00023242"/>
    </source>
</evidence>
<feature type="compositionally biased region" description="Low complexity" evidence="8">
    <location>
        <begin position="50"/>
        <end position="80"/>
    </location>
</feature>
<feature type="compositionally biased region" description="Low complexity" evidence="8">
    <location>
        <begin position="187"/>
        <end position="198"/>
    </location>
</feature>
<feature type="region of interest" description="Disordered" evidence="8">
    <location>
        <begin position="20"/>
        <end position="102"/>
    </location>
</feature>
<evidence type="ECO:0000256" key="5">
    <source>
        <dbReference type="ARBA" id="ARBA00022833"/>
    </source>
</evidence>
<dbReference type="SMART" id="SM00355">
    <property type="entry name" value="ZnF_C2H2"/>
    <property type="match status" value="2"/>
</dbReference>
<evidence type="ECO:0000256" key="8">
    <source>
        <dbReference type="SAM" id="MobiDB-lite"/>
    </source>
</evidence>
<feature type="region of interest" description="Disordered" evidence="8">
    <location>
        <begin position="577"/>
        <end position="611"/>
    </location>
</feature>
<keyword evidence="4 7" id="KW-0863">Zinc-finger</keyword>
<gene>
    <name evidence="10" type="primary">CRZ1</name>
    <name evidence="10" type="ORF">CAAN4_F09780</name>
</gene>
<dbReference type="PROSITE" id="PS00028">
    <property type="entry name" value="ZINC_FINGER_C2H2_1"/>
    <property type="match status" value="2"/>
</dbReference>
<dbReference type="EMBL" id="OZ004258">
    <property type="protein sequence ID" value="CAK7913044.1"/>
    <property type="molecule type" value="Genomic_DNA"/>
</dbReference>
<name>A0ABP0EI65_9ASCO</name>
<dbReference type="Proteomes" id="UP001497600">
    <property type="component" value="Chromosome F"/>
</dbReference>
<keyword evidence="11" id="KW-1185">Reference proteome</keyword>
<feature type="compositionally biased region" description="Polar residues" evidence="8">
    <location>
        <begin position="360"/>
        <end position="369"/>
    </location>
</feature>
<dbReference type="Gene3D" id="3.30.160.60">
    <property type="entry name" value="Classic Zinc Finger"/>
    <property type="match status" value="3"/>
</dbReference>
<accession>A0ABP0EI65</accession>
<evidence type="ECO:0000313" key="10">
    <source>
        <dbReference type="EMBL" id="CAK7913044.1"/>
    </source>
</evidence>
<evidence type="ECO:0000256" key="3">
    <source>
        <dbReference type="ARBA" id="ARBA00022737"/>
    </source>
</evidence>
<keyword evidence="2" id="KW-0479">Metal-binding</keyword>
<keyword evidence="6" id="KW-0539">Nucleus</keyword>
<feature type="region of interest" description="Disordered" evidence="8">
    <location>
        <begin position="187"/>
        <end position="210"/>
    </location>
</feature>
<comment type="subcellular location">
    <subcellularLocation>
        <location evidence="1">Nucleus</location>
    </subcellularLocation>
</comment>
<dbReference type="InterPro" id="IPR036236">
    <property type="entry name" value="Znf_C2H2_sf"/>
</dbReference>
<feature type="compositionally biased region" description="Low complexity" evidence="8">
    <location>
        <begin position="289"/>
        <end position="327"/>
    </location>
</feature>